<dbReference type="Gene3D" id="3.30.420.10">
    <property type="entry name" value="Ribonuclease H-like superfamily/Ribonuclease H"/>
    <property type="match status" value="1"/>
</dbReference>
<protein>
    <recommendedName>
        <fullName evidence="6">Integrase catalytic domain-containing protein</fullName>
    </recommendedName>
</protein>
<dbReference type="InterPro" id="IPR001584">
    <property type="entry name" value="Integrase_cat-core"/>
</dbReference>
<dbReference type="GO" id="GO:0003676">
    <property type="term" value="F:nucleic acid binding"/>
    <property type="evidence" value="ECO:0007669"/>
    <property type="project" value="InterPro"/>
</dbReference>
<reference evidence="7" key="1">
    <citation type="journal article" date="2019" name="Sci. Rep.">
        <title>Draft genome of Tanacetum cinerariifolium, the natural source of mosquito coil.</title>
        <authorList>
            <person name="Yamashiro T."/>
            <person name="Shiraishi A."/>
            <person name="Satake H."/>
            <person name="Nakayama K."/>
        </authorList>
    </citation>
    <scope>NUCLEOTIDE SEQUENCE</scope>
</reference>
<dbReference type="GO" id="GO:0006508">
    <property type="term" value="P:proteolysis"/>
    <property type="evidence" value="ECO:0007669"/>
    <property type="project" value="UniProtKB-KW"/>
</dbReference>
<dbReference type="PROSITE" id="PS50994">
    <property type="entry name" value="INTEGRASE"/>
    <property type="match status" value="1"/>
</dbReference>
<dbReference type="PANTHER" id="PTHR42648:SF32">
    <property type="entry name" value="RIBONUCLEASE H-LIKE DOMAIN, GAG-PRE-INTEGRASE DOMAIN PROTEIN-RELATED"/>
    <property type="match status" value="1"/>
</dbReference>
<organism evidence="7">
    <name type="scientific">Tanacetum cinerariifolium</name>
    <name type="common">Dalmatian daisy</name>
    <name type="synonym">Chrysanthemum cinerariifolium</name>
    <dbReference type="NCBI Taxonomy" id="118510"/>
    <lineage>
        <taxon>Eukaryota</taxon>
        <taxon>Viridiplantae</taxon>
        <taxon>Streptophyta</taxon>
        <taxon>Embryophyta</taxon>
        <taxon>Tracheophyta</taxon>
        <taxon>Spermatophyta</taxon>
        <taxon>Magnoliopsida</taxon>
        <taxon>eudicotyledons</taxon>
        <taxon>Gunneridae</taxon>
        <taxon>Pentapetalae</taxon>
        <taxon>asterids</taxon>
        <taxon>campanulids</taxon>
        <taxon>Asterales</taxon>
        <taxon>Asteraceae</taxon>
        <taxon>Asteroideae</taxon>
        <taxon>Anthemideae</taxon>
        <taxon>Anthemidinae</taxon>
        <taxon>Tanacetum</taxon>
    </lineage>
</organism>
<dbReference type="Pfam" id="PF07727">
    <property type="entry name" value="RVT_2"/>
    <property type="match status" value="1"/>
</dbReference>
<keyword evidence="4" id="KW-0175">Coiled coil</keyword>
<dbReference type="GO" id="GO:0046872">
    <property type="term" value="F:metal ion binding"/>
    <property type="evidence" value="ECO:0007669"/>
    <property type="project" value="UniProtKB-KW"/>
</dbReference>
<evidence type="ECO:0000256" key="4">
    <source>
        <dbReference type="SAM" id="Coils"/>
    </source>
</evidence>
<keyword evidence="1" id="KW-0645">Protease</keyword>
<evidence type="ECO:0000256" key="2">
    <source>
        <dbReference type="ARBA" id="ARBA00022723"/>
    </source>
</evidence>
<dbReference type="GO" id="GO:0015074">
    <property type="term" value="P:DNA integration"/>
    <property type="evidence" value="ECO:0007669"/>
    <property type="project" value="InterPro"/>
</dbReference>
<dbReference type="EMBL" id="BKCJ010164133">
    <property type="protein sequence ID" value="GEY26091.1"/>
    <property type="molecule type" value="Genomic_DNA"/>
</dbReference>
<keyword evidence="3" id="KW-0378">Hydrolase</keyword>
<dbReference type="InterPro" id="IPR054722">
    <property type="entry name" value="PolX-like_BBD"/>
</dbReference>
<dbReference type="InterPro" id="IPR039537">
    <property type="entry name" value="Retrotran_Ty1/copia-like"/>
</dbReference>
<feature type="region of interest" description="Disordered" evidence="5">
    <location>
        <begin position="1247"/>
        <end position="1267"/>
    </location>
</feature>
<comment type="caution">
    <text evidence="7">The sequence shown here is derived from an EMBL/GenBank/DDBJ whole genome shotgun (WGS) entry which is preliminary data.</text>
</comment>
<evidence type="ECO:0000256" key="1">
    <source>
        <dbReference type="ARBA" id="ARBA00022670"/>
    </source>
</evidence>
<feature type="domain" description="Integrase catalytic" evidence="6">
    <location>
        <begin position="565"/>
        <end position="656"/>
    </location>
</feature>
<proteinExistence type="predicted"/>
<name>A0A699HJ10_TANCI</name>
<dbReference type="PANTHER" id="PTHR42648">
    <property type="entry name" value="TRANSPOSASE, PUTATIVE-RELATED"/>
    <property type="match status" value="1"/>
</dbReference>
<dbReference type="Pfam" id="PF22936">
    <property type="entry name" value="Pol_BBD"/>
    <property type="match status" value="1"/>
</dbReference>
<feature type="region of interest" description="Disordered" evidence="5">
    <location>
        <begin position="423"/>
        <end position="444"/>
    </location>
</feature>
<dbReference type="SUPFAM" id="SSF53098">
    <property type="entry name" value="Ribonuclease H-like"/>
    <property type="match status" value="1"/>
</dbReference>
<keyword evidence="2" id="KW-0479">Metal-binding</keyword>
<evidence type="ECO:0000256" key="5">
    <source>
        <dbReference type="SAM" id="MobiDB-lite"/>
    </source>
</evidence>
<sequence length="1362" mass="152172">MTDYSLWEVIINGDSVISRVAVDGVAQPVNVLTAEQKLARKNELKACGTLLMALPDKHQLKLNTHKDAKTLIEAIEKLLEETLKLRKLQKLVSQLEIHGVSLSQEDVNLNLRIYKAEVKHSSSPCNPSQNIAFMSSSNTDSTTDSVSAATSVSAVCAQLPVSSHPNIDSLSNAVIFSFFASQSASPQLDNEDLKQIDVDDLEEMDMRWQMAMLTMRTRRFLQKTRRNLEEEPANFALMAISSSSSSNNEENIIVLKNEVEARDNFILTFKQKVKQAEIEKDDLKLKFEKFQSSSKSLTELIAGNLMPPKPDLVFNIAPLAVESDHSDFSVQVSPAKPAQAMSHTTESMDPIIEDWVSDSEDEFEPNNPHNVSVQPIEIPILAATPKPTIQTSSNGKRKNRKTCFVCKSVDHLIKDCNFHVKSQTKPTPKNSAHRGCNKHNSSSKVTAAKVPVVSAVKGKKGKWGNPQHALKDKRVIDSGCSRHMTWNMSYLSDFQELNGGYVSFRGNPKGGKITGKGKIKTDFKLPDENQVLLRVPREINMYNVNLKDIVPSGDLTCLFSKATIDESNLWHRRLEHATHGLGWTNIYQKPKTPQQNGIAEKKNRTLIKAARTMLADSLLPIPFWAEAVNTACYVQNRVLVTKPQNKTPYELLHGRAPSIAFMRPFGYPMTIFNTLESLGKFEGKVDEGFLVGYFVNSKAFRVFNSQTRIVQETLYVNSLENKSNVTGNQSDPSTGFQEKYNAGKTGEEANQQYMLFPVWSTGSTNPQNKEGDATFDAEKPEATVNLSLSSSALSGEQDDITMTKDKGKSPVDYFTGNRDFNKDFEDYSEDSSDDVSAAGLIVPTAGQNYSNNTNPISAVGPSNSNTSLLHRNSSFQDASQSPDIVYSDHENVGAEADFNNLETSIIVSPIPTTRIHHAHPISQIIGNLSSTIQTRSMARINRDQGGISQILNEDFHICMFACFVSQEEPKRVHQSLKDPSWIEAIQEELLQFKMQKDTQEEGIDYEEVFAPVARIEALILFLAYASFMGFMVYQMDVKGAFLYETIEEEVYVCQPPGFQDLDYPNKVYKVVKVKQKEDGIFINQDKYVAEILKKFGLTKGKSASTPIDIEKPLMMDPDGEDVDVHIYRSMIGSLMYLTSSRPDIMFAFWKTVALKQSNDVTRIQALVDKKKVVVTEAIIRDALHLDDAEGVECLPNEEIFSTLALMGHEKPSTKLTFYKAFFSSQVGKGCSGVETPLFEGMIEAREPENQGNVEEQGDEEEQGNGNNATEEHVTIVNAVTDQSTQSRTPLTPLLQQPQEALDAYAALTRRAEHLEQDRVAQDLEIIKLKTRVKKLERANKVKTMKLKRLRKIGTRDVNRDVN</sequence>
<dbReference type="InterPro" id="IPR036397">
    <property type="entry name" value="RNaseH_sf"/>
</dbReference>
<feature type="non-terminal residue" evidence="7">
    <location>
        <position position="1362"/>
    </location>
</feature>
<dbReference type="InterPro" id="IPR013103">
    <property type="entry name" value="RVT_2"/>
</dbReference>
<evidence type="ECO:0000259" key="6">
    <source>
        <dbReference type="PROSITE" id="PS50994"/>
    </source>
</evidence>
<evidence type="ECO:0000256" key="3">
    <source>
        <dbReference type="ARBA" id="ARBA00022801"/>
    </source>
</evidence>
<dbReference type="InterPro" id="IPR012337">
    <property type="entry name" value="RNaseH-like_sf"/>
</dbReference>
<accession>A0A699HJ10</accession>
<evidence type="ECO:0000313" key="7">
    <source>
        <dbReference type="EMBL" id="GEY26091.1"/>
    </source>
</evidence>
<feature type="coiled-coil region" evidence="4">
    <location>
        <begin position="266"/>
        <end position="293"/>
    </location>
</feature>
<dbReference type="GO" id="GO:0008233">
    <property type="term" value="F:peptidase activity"/>
    <property type="evidence" value="ECO:0007669"/>
    <property type="project" value="UniProtKB-KW"/>
</dbReference>
<gene>
    <name evidence="7" type="ORF">Tci_398065</name>
</gene>